<keyword evidence="1" id="KW-0456">Lyase</keyword>
<keyword evidence="2" id="KW-1185">Reference proteome</keyword>
<organism evidence="1 2">
    <name type="scientific">Puccinia sorghi</name>
    <dbReference type="NCBI Taxonomy" id="27349"/>
    <lineage>
        <taxon>Eukaryota</taxon>
        <taxon>Fungi</taxon>
        <taxon>Dikarya</taxon>
        <taxon>Basidiomycota</taxon>
        <taxon>Pucciniomycotina</taxon>
        <taxon>Pucciniomycetes</taxon>
        <taxon>Pucciniales</taxon>
        <taxon>Pucciniaceae</taxon>
        <taxon>Puccinia</taxon>
    </lineage>
</organism>
<proteinExistence type="predicted"/>
<dbReference type="Proteomes" id="UP000037035">
    <property type="component" value="Unassembled WGS sequence"/>
</dbReference>
<name>A0A0L6VNW5_9BASI</name>
<dbReference type="AlphaFoldDB" id="A0A0L6VNW5"/>
<reference evidence="1 2" key="1">
    <citation type="submission" date="2015-08" db="EMBL/GenBank/DDBJ databases">
        <title>Next Generation Sequencing and Analysis of the Genome of Puccinia sorghi L Schw, the Causal Agent of Maize Common Rust.</title>
        <authorList>
            <person name="Rochi L."/>
            <person name="Burguener G."/>
            <person name="Darino M."/>
            <person name="Turjanski A."/>
            <person name="Kreff E."/>
            <person name="Dieguez M.J."/>
            <person name="Sacco F."/>
        </authorList>
    </citation>
    <scope>NUCLEOTIDE SEQUENCE [LARGE SCALE GENOMIC DNA]</scope>
    <source>
        <strain evidence="1 2">RO10H11247</strain>
    </source>
</reference>
<accession>A0A0L6VNW5</accession>
<evidence type="ECO:0000313" key="2">
    <source>
        <dbReference type="Proteomes" id="UP000037035"/>
    </source>
</evidence>
<dbReference type="GO" id="GO:0016829">
    <property type="term" value="F:lyase activity"/>
    <property type="evidence" value="ECO:0007669"/>
    <property type="project" value="UniProtKB-KW"/>
</dbReference>
<gene>
    <name evidence="1" type="ORF">VP01_134g5</name>
</gene>
<protein>
    <submittedName>
        <fullName evidence="1">Phenylalanine ammonia-lyase</fullName>
    </submittedName>
</protein>
<dbReference type="EMBL" id="LAVV01003888">
    <property type="protein sequence ID" value="KNZ61845.1"/>
    <property type="molecule type" value="Genomic_DNA"/>
</dbReference>
<evidence type="ECO:0000313" key="1">
    <source>
        <dbReference type="EMBL" id="KNZ61845.1"/>
    </source>
</evidence>
<dbReference type="VEuPathDB" id="FungiDB:VP01_134g5"/>
<dbReference type="STRING" id="27349.A0A0L6VNW5"/>
<sequence>MVNGILAGWLRLKVTQVTKQWSICKLSFIGCIEAEICLFLIKLVHEQRVAHLFELKQAKYQLSYSDCKSSQPNPQIISLYYNLYCFCQSLYLRVFELRFNKMFGALLSEAVKDNFGLQLSKGCLDSLQTQGLDHQMANYLGGSQHLYNFLRFPLGVPVPQGNVADGSQGPSIGGMVDRIFCLLQFEQLPADHSQQFLERAKNCPLVAVNQSNSIFTMRPGLKASNGQNESIFQHYRIPPNGKTQADIFYIIKPLIPISNPYRKLSQNHDCKSFAIVLGLGTTSPVKCQLTQTLRSLLLYPWIGPSLGAYFYLSSCIPLFIS</sequence>
<comment type="caution">
    <text evidence="1">The sequence shown here is derived from an EMBL/GenBank/DDBJ whole genome shotgun (WGS) entry which is preliminary data.</text>
</comment>